<accession>A0ABT8L7D2</accession>
<dbReference type="EMBL" id="JAUJEB010000003">
    <property type="protein sequence ID" value="MDN5213667.1"/>
    <property type="molecule type" value="Genomic_DNA"/>
</dbReference>
<gene>
    <name evidence="1" type="ORF">QQ020_16465</name>
</gene>
<dbReference type="RefSeq" id="WP_346759004.1">
    <property type="nucleotide sequence ID" value="NZ_JAUJEB010000003.1"/>
</dbReference>
<comment type="caution">
    <text evidence="1">The sequence shown here is derived from an EMBL/GenBank/DDBJ whole genome shotgun (WGS) entry which is preliminary data.</text>
</comment>
<reference evidence="1" key="1">
    <citation type="submission" date="2023-06" db="EMBL/GenBank/DDBJ databases">
        <title>Genomic of Agaribacillus aureum.</title>
        <authorList>
            <person name="Wang G."/>
        </authorList>
    </citation>
    <scope>NUCLEOTIDE SEQUENCE</scope>
    <source>
        <strain evidence="1">BMA12</strain>
    </source>
</reference>
<sequence>MKIYNLLFFMVVLLFMGCEDTKVSTHDFSEQQILAKNLDGSWGNASNIRTGNGVPIGILENLLITFTVDTEGNPDSFLAEGANKVFTDQLGTWQWFDRDTLTKIVLSGERPVTVINIDLDNNKLTISFDVDTPGGGRQMGIGSYTVTLTRL</sequence>
<protein>
    <recommendedName>
        <fullName evidence="3">Lipocalin-like domain-containing protein</fullName>
    </recommendedName>
</protein>
<dbReference type="PROSITE" id="PS51257">
    <property type="entry name" value="PROKAR_LIPOPROTEIN"/>
    <property type="match status" value="1"/>
</dbReference>
<name>A0ABT8L7D2_9BACT</name>
<evidence type="ECO:0000313" key="2">
    <source>
        <dbReference type="Proteomes" id="UP001172083"/>
    </source>
</evidence>
<organism evidence="1 2">
    <name type="scientific">Agaribacillus aureus</name>
    <dbReference type="NCBI Taxonomy" id="3051825"/>
    <lineage>
        <taxon>Bacteria</taxon>
        <taxon>Pseudomonadati</taxon>
        <taxon>Bacteroidota</taxon>
        <taxon>Cytophagia</taxon>
        <taxon>Cytophagales</taxon>
        <taxon>Splendidivirgaceae</taxon>
        <taxon>Agaribacillus</taxon>
    </lineage>
</organism>
<evidence type="ECO:0008006" key="3">
    <source>
        <dbReference type="Google" id="ProtNLM"/>
    </source>
</evidence>
<keyword evidence="2" id="KW-1185">Reference proteome</keyword>
<dbReference type="Proteomes" id="UP001172083">
    <property type="component" value="Unassembled WGS sequence"/>
</dbReference>
<proteinExistence type="predicted"/>
<evidence type="ECO:0000313" key="1">
    <source>
        <dbReference type="EMBL" id="MDN5213667.1"/>
    </source>
</evidence>